<proteinExistence type="predicted"/>
<gene>
    <name evidence="1" type="ORF">E7Z75_08845</name>
</gene>
<dbReference type="Proteomes" id="UP000732619">
    <property type="component" value="Unassembled WGS sequence"/>
</dbReference>
<comment type="caution">
    <text evidence="1">The sequence shown here is derived from an EMBL/GenBank/DDBJ whole genome shotgun (WGS) entry which is preliminary data.</text>
</comment>
<sequence>MKEEHIDFRKEFEEFKKELENSKPIFDDDSIEFNDFDNLISNDDSIEFNDFDNLISNDDFNPLDGLDESDDQTILSNDYPKIVLETDDILMNLTIKKDYSTIEDSDKRKEEFIKDLKEFIDEFESTEESSQLMKYYD</sequence>
<dbReference type="EMBL" id="SUTG01000059">
    <property type="protein sequence ID" value="MBE6513229.1"/>
    <property type="molecule type" value="Genomic_DNA"/>
</dbReference>
<protein>
    <submittedName>
        <fullName evidence="1">Uncharacterized protein</fullName>
    </submittedName>
</protein>
<accession>A0A8T3VZU6</accession>
<dbReference type="AlphaFoldDB" id="A0A8T3VZU6"/>
<reference evidence="1" key="1">
    <citation type="submission" date="2019-04" db="EMBL/GenBank/DDBJ databases">
        <title>Evolution of Biomass-Degrading Anaerobic Consortia Revealed by Metagenomics.</title>
        <authorList>
            <person name="Peng X."/>
        </authorList>
    </citation>
    <scope>NUCLEOTIDE SEQUENCE</scope>
    <source>
        <strain evidence="1">SIG14</strain>
    </source>
</reference>
<name>A0A8T3VZU6_METOL</name>
<organism evidence="1 2">
    <name type="scientific">Methanobrevibacter olleyae</name>
    <dbReference type="NCBI Taxonomy" id="294671"/>
    <lineage>
        <taxon>Archaea</taxon>
        <taxon>Methanobacteriati</taxon>
        <taxon>Methanobacteriota</taxon>
        <taxon>Methanomada group</taxon>
        <taxon>Methanobacteria</taxon>
        <taxon>Methanobacteriales</taxon>
        <taxon>Methanobacteriaceae</taxon>
        <taxon>Methanobrevibacter</taxon>
    </lineage>
</organism>
<evidence type="ECO:0000313" key="2">
    <source>
        <dbReference type="Proteomes" id="UP000732619"/>
    </source>
</evidence>
<evidence type="ECO:0000313" key="1">
    <source>
        <dbReference type="EMBL" id="MBE6513229.1"/>
    </source>
</evidence>